<evidence type="ECO:0000313" key="6">
    <source>
        <dbReference type="EMBL" id="MEE2035017.1"/>
    </source>
</evidence>
<dbReference type="InterPro" id="IPR030678">
    <property type="entry name" value="Peptide/Ni-bd"/>
</dbReference>
<keyword evidence="7" id="KW-1185">Reference proteome</keyword>
<evidence type="ECO:0000259" key="5">
    <source>
        <dbReference type="Pfam" id="PF00496"/>
    </source>
</evidence>
<dbReference type="InterPro" id="IPR039424">
    <property type="entry name" value="SBP_5"/>
</dbReference>
<dbReference type="CDD" id="cd00995">
    <property type="entry name" value="PBP2_NikA_DppA_OppA_like"/>
    <property type="match status" value="1"/>
</dbReference>
<keyword evidence="3 4" id="KW-0732">Signal</keyword>
<protein>
    <submittedName>
        <fullName evidence="6">ABC transporter substrate-binding protein</fullName>
    </submittedName>
</protein>
<keyword evidence="2" id="KW-0813">Transport</keyword>
<dbReference type="Proteomes" id="UP001331936">
    <property type="component" value="Unassembled WGS sequence"/>
</dbReference>
<dbReference type="SUPFAM" id="SSF53850">
    <property type="entry name" value="Periplasmic binding protein-like II"/>
    <property type="match status" value="1"/>
</dbReference>
<dbReference type="PIRSF" id="PIRSF002741">
    <property type="entry name" value="MppA"/>
    <property type="match status" value="1"/>
</dbReference>
<comment type="caution">
    <text evidence="6">The sequence shown here is derived from an EMBL/GenBank/DDBJ whole genome shotgun (WGS) entry which is preliminary data.</text>
</comment>
<evidence type="ECO:0000313" key="7">
    <source>
        <dbReference type="Proteomes" id="UP001331936"/>
    </source>
</evidence>
<evidence type="ECO:0000256" key="2">
    <source>
        <dbReference type="ARBA" id="ARBA00022448"/>
    </source>
</evidence>
<gene>
    <name evidence="6" type="ORF">Q8814_23390</name>
</gene>
<evidence type="ECO:0000256" key="1">
    <source>
        <dbReference type="ARBA" id="ARBA00005695"/>
    </source>
</evidence>
<dbReference type="PROSITE" id="PS51257">
    <property type="entry name" value="PROKAR_LIPOPROTEIN"/>
    <property type="match status" value="1"/>
</dbReference>
<dbReference type="PANTHER" id="PTHR30290">
    <property type="entry name" value="PERIPLASMIC BINDING COMPONENT OF ABC TRANSPORTER"/>
    <property type="match status" value="1"/>
</dbReference>
<feature type="chain" id="PRO_5046355345" evidence="4">
    <location>
        <begin position="27"/>
        <end position="519"/>
    </location>
</feature>
<dbReference type="InterPro" id="IPR000914">
    <property type="entry name" value="SBP_5_dom"/>
</dbReference>
<sequence>MKKSLRTAAVLAAGVFVLGACGQGDAGNSVSADGPSGDPVRGGELVYSYSVDASTLDPAACGSSTSWQACQAIYGMLMRFDPATGDYAPHMAAGLDTEDGRVWTLTLRDGVTFTDGTPYDADAVAYNWERARDPQNRSSAAAVAQRMTWQVVDPTTVRIELPAPNFAFPSMLYTGLGAIGSPAALEARGADFGANPVGAGPFTLETWSRGVEMQLARNDGYWDEGKPYLDAFTIKIIADERQRLAAVESGEADLAATILADSAAQVEQAGLALTERPTLAAAQGLRFNFADPAVADENLRRAVVLAMNVDEIAGVVHGGVGPATTIAPEGTRFHDPAAMLPSEDLAEAQRRFDLYRSETGLDTVDVQYMIVAGIPLLAQEAQMIKAQVERIDGLTLTVLPLEIAARQAALRNGDFMIANDSMGLNYDPEALYERYHTAGSENFGKYSDPQVDAALEASRASQDPAEVDEAYRAVLARLTETLGVRPLFYQTTTMYSRGDVGGTEPEYLYYPPADGLWIG</sequence>
<accession>A0ABU7JYX6</accession>
<dbReference type="RefSeq" id="WP_330154362.1">
    <property type="nucleotide sequence ID" value="NZ_JAUZMZ010000220.1"/>
</dbReference>
<evidence type="ECO:0000256" key="4">
    <source>
        <dbReference type="SAM" id="SignalP"/>
    </source>
</evidence>
<organism evidence="6 7">
    <name type="scientific">Rhodococcus chondri</name>
    <dbReference type="NCBI Taxonomy" id="3065941"/>
    <lineage>
        <taxon>Bacteria</taxon>
        <taxon>Bacillati</taxon>
        <taxon>Actinomycetota</taxon>
        <taxon>Actinomycetes</taxon>
        <taxon>Mycobacteriales</taxon>
        <taxon>Nocardiaceae</taxon>
        <taxon>Rhodococcus</taxon>
    </lineage>
</organism>
<name>A0ABU7JYX6_9NOCA</name>
<dbReference type="PANTHER" id="PTHR30290:SF9">
    <property type="entry name" value="OLIGOPEPTIDE-BINDING PROTEIN APPA"/>
    <property type="match status" value="1"/>
</dbReference>
<dbReference type="Gene3D" id="3.10.105.10">
    <property type="entry name" value="Dipeptide-binding Protein, Domain 3"/>
    <property type="match status" value="1"/>
</dbReference>
<proteinExistence type="inferred from homology"/>
<dbReference type="EMBL" id="JAUZMZ010000220">
    <property type="protein sequence ID" value="MEE2035017.1"/>
    <property type="molecule type" value="Genomic_DNA"/>
</dbReference>
<comment type="similarity">
    <text evidence="1">Belongs to the bacterial solute-binding protein 5 family.</text>
</comment>
<dbReference type="Gene3D" id="3.40.190.10">
    <property type="entry name" value="Periplasmic binding protein-like II"/>
    <property type="match status" value="1"/>
</dbReference>
<evidence type="ECO:0000256" key="3">
    <source>
        <dbReference type="ARBA" id="ARBA00022729"/>
    </source>
</evidence>
<reference evidence="6 7" key="1">
    <citation type="submission" date="2023-08" db="EMBL/GenBank/DDBJ databases">
        <authorList>
            <person name="Girao M."/>
            <person name="Carvalho M.F."/>
        </authorList>
    </citation>
    <scope>NUCLEOTIDE SEQUENCE [LARGE SCALE GENOMIC DNA]</scope>
    <source>
        <strain evidence="6 7">CC-R104</strain>
    </source>
</reference>
<feature type="signal peptide" evidence="4">
    <location>
        <begin position="1"/>
        <end position="26"/>
    </location>
</feature>
<dbReference type="Pfam" id="PF00496">
    <property type="entry name" value="SBP_bac_5"/>
    <property type="match status" value="1"/>
</dbReference>
<feature type="domain" description="Solute-binding protein family 5" evidence="5">
    <location>
        <begin position="88"/>
        <end position="435"/>
    </location>
</feature>